<gene>
    <name evidence="2" type="ordered locus">CKR_2262</name>
</gene>
<dbReference type="Pfam" id="PF00753">
    <property type="entry name" value="Lactamase_B"/>
    <property type="match status" value="1"/>
</dbReference>
<dbReference type="EMBL" id="AP009049">
    <property type="protein sequence ID" value="BAH07313.1"/>
    <property type="molecule type" value="Genomic_DNA"/>
</dbReference>
<dbReference type="AlphaFoldDB" id="B9E488"/>
<sequence length="297" mass="34449">MMVKYHKICYLKLEEKTMNITNKIHLLKHDFQISVSTEKKLPRFVNSIIIFGKKITLIDTGVKDSYEKIFSYIKEQGRSIDEINLVILSHSHPDHIGSANKIKTITGCKVMAHKGEQEWIEDLSVQYKSRMVPGFYELVNKSVKVDELVKDKQEIKLDEDLTLQIIHSPGHSKGSINIFFKEDKILFTADSIPLVNDIPNYDNFNELKSSLKTIKDFNDYNILLSSWMEPINNLTKIKELIMNGEQYLIKLDMGVKQYYSSKEENTLENCKRLINNLGLPLVYINPIVHRAFQSHLE</sequence>
<evidence type="ECO:0000259" key="1">
    <source>
        <dbReference type="SMART" id="SM00849"/>
    </source>
</evidence>
<accession>B9E488</accession>
<dbReference type="InterPro" id="IPR001279">
    <property type="entry name" value="Metallo-B-lactamas"/>
</dbReference>
<organism evidence="2 3">
    <name type="scientific">Clostridium kluyveri (strain NBRC 12016)</name>
    <dbReference type="NCBI Taxonomy" id="583346"/>
    <lineage>
        <taxon>Bacteria</taxon>
        <taxon>Bacillati</taxon>
        <taxon>Bacillota</taxon>
        <taxon>Clostridia</taxon>
        <taxon>Eubacteriales</taxon>
        <taxon>Clostridiaceae</taxon>
        <taxon>Clostridium</taxon>
    </lineage>
</organism>
<dbReference type="PANTHER" id="PTHR42951:SF17">
    <property type="entry name" value="METALLO-BETA-LACTAMASE DOMAIN-CONTAINING PROTEIN"/>
    <property type="match status" value="1"/>
</dbReference>
<protein>
    <recommendedName>
        <fullName evidence="1">Metallo-beta-lactamase domain-containing protein</fullName>
    </recommendedName>
</protein>
<dbReference type="InterPro" id="IPR036866">
    <property type="entry name" value="RibonucZ/Hydroxyglut_hydro"/>
</dbReference>
<evidence type="ECO:0000313" key="2">
    <source>
        <dbReference type="EMBL" id="BAH07313.1"/>
    </source>
</evidence>
<dbReference type="KEGG" id="ckr:CKR_2262"/>
<proteinExistence type="predicted"/>
<dbReference type="InterPro" id="IPR050855">
    <property type="entry name" value="NDM-1-like"/>
</dbReference>
<evidence type="ECO:0000313" key="3">
    <source>
        <dbReference type="Proteomes" id="UP000007969"/>
    </source>
</evidence>
<dbReference type="Proteomes" id="UP000007969">
    <property type="component" value="Chromosome"/>
</dbReference>
<feature type="domain" description="Metallo-beta-lactamase" evidence="1">
    <location>
        <begin position="44"/>
        <end position="227"/>
    </location>
</feature>
<dbReference type="SMART" id="SM00849">
    <property type="entry name" value="Lactamase_B"/>
    <property type="match status" value="1"/>
</dbReference>
<dbReference type="Gene3D" id="3.60.15.10">
    <property type="entry name" value="Ribonuclease Z/Hydroxyacylglutathione hydrolase-like"/>
    <property type="match status" value="1"/>
</dbReference>
<dbReference type="HOGENOM" id="CLU_030571_5_1_9"/>
<reference evidence="3" key="1">
    <citation type="submission" date="2005-09" db="EMBL/GenBank/DDBJ databases">
        <title>Complete genome sequence of Clostridium kluyveri and comparative genomics of Clostridia species.</title>
        <authorList>
            <person name="Inui M."/>
            <person name="Nonaka H."/>
            <person name="Shinoda Y."/>
            <person name="Ikenaga Y."/>
            <person name="Abe M."/>
            <person name="Naito K."/>
            <person name="Vertes A.A."/>
            <person name="Yukawa H."/>
        </authorList>
    </citation>
    <scope>NUCLEOTIDE SEQUENCE [LARGE SCALE GENOMIC DNA]</scope>
    <source>
        <strain evidence="3">NBRC 12016</strain>
    </source>
</reference>
<dbReference type="PANTHER" id="PTHR42951">
    <property type="entry name" value="METALLO-BETA-LACTAMASE DOMAIN-CONTAINING"/>
    <property type="match status" value="1"/>
</dbReference>
<dbReference type="CDD" id="cd06262">
    <property type="entry name" value="metallo-hydrolase-like_MBL-fold"/>
    <property type="match status" value="1"/>
</dbReference>
<dbReference type="SUPFAM" id="SSF56281">
    <property type="entry name" value="Metallo-hydrolase/oxidoreductase"/>
    <property type="match status" value="1"/>
</dbReference>
<name>B9E488_CLOK1</name>